<dbReference type="AlphaFoldDB" id="A0A9D4DTK0"/>
<protein>
    <submittedName>
        <fullName evidence="1">Uncharacterized protein</fullName>
    </submittedName>
</protein>
<accession>A0A9D4DTK0</accession>
<evidence type="ECO:0000313" key="1">
    <source>
        <dbReference type="EMBL" id="KAH3753649.1"/>
    </source>
</evidence>
<evidence type="ECO:0000313" key="2">
    <source>
        <dbReference type="Proteomes" id="UP000828390"/>
    </source>
</evidence>
<reference evidence="1" key="1">
    <citation type="journal article" date="2019" name="bioRxiv">
        <title>The Genome of the Zebra Mussel, Dreissena polymorpha: A Resource for Invasive Species Research.</title>
        <authorList>
            <person name="McCartney M.A."/>
            <person name="Auch B."/>
            <person name="Kono T."/>
            <person name="Mallez S."/>
            <person name="Zhang Y."/>
            <person name="Obille A."/>
            <person name="Becker A."/>
            <person name="Abrahante J.E."/>
            <person name="Garbe J."/>
            <person name="Badalamenti J.P."/>
            <person name="Herman A."/>
            <person name="Mangelson H."/>
            <person name="Liachko I."/>
            <person name="Sullivan S."/>
            <person name="Sone E.D."/>
            <person name="Koren S."/>
            <person name="Silverstein K.A.T."/>
            <person name="Beckman K.B."/>
            <person name="Gohl D.M."/>
        </authorList>
    </citation>
    <scope>NUCLEOTIDE SEQUENCE</scope>
    <source>
        <strain evidence="1">Duluth1</strain>
        <tissue evidence="1">Whole animal</tissue>
    </source>
</reference>
<gene>
    <name evidence="1" type="ORF">DPMN_188291</name>
</gene>
<reference evidence="1" key="2">
    <citation type="submission" date="2020-11" db="EMBL/GenBank/DDBJ databases">
        <authorList>
            <person name="McCartney M.A."/>
            <person name="Auch B."/>
            <person name="Kono T."/>
            <person name="Mallez S."/>
            <person name="Becker A."/>
            <person name="Gohl D.M."/>
            <person name="Silverstein K.A.T."/>
            <person name="Koren S."/>
            <person name="Bechman K.B."/>
            <person name="Herman A."/>
            <person name="Abrahante J.E."/>
            <person name="Garbe J."/>
        </authorList>
    </citation>
    <scope>NUCLEOTIDE SEQUENCE</scope>
    <source>
        <strain evidence="1">Duluth1</strain>
        <tissue evidence="1">Whole animal</tissue>
    </source>
</reference>
<sequence>MTNFFDIGTNVNARLVNGSNKDWTINVTSRELIRKNAPSPGGNVFQQTGTILALSPDIIRTNFLTKFVENWTKNVTSRVLQKIYCCYIRQHITPLAANFTINYNNFFKTQVLTKFHKDWTINVTSRETNASPPGGHVLKNALIPGFTKAKNAPTPGSHVYQPTETIFKPVQDIISY</sequence>
<comment type="caution">
    <text evidence="1">The sequence shown here is derived from an EMBL/GenBank/DDBJ whole genome shotgun (WGS) entry which is preliminary data.</text>
</comment>
<name>A0A9D4DTK0_DREPO</name>
<dbReference type="Proteomes" id="UP000828390">
    <property type="component" value="Unassembled WGS sequence"/>
</dbReference>
<proteinExistence type="predicted"/>
<dbReference type="EMBL" id="JAIWYP010000010">
    <property type="protein sequence ID" value="KAH3753649.1"/>
    <property type="molecule type" value="Genomic_DNA"/>
</dbReference>
<keyword evidence="2" id="KW-1185">Reference proteome</keyword>
<organism evidence="1 2">
    <name type="scientific">Dreissena polymorpha</name>
    <name type="common">Zebra mussel</name>
    <name type="synonym">Mytilus polymorpha</name>
    <dbReference type="NCBI Taxonomy" id="45954"/>
    <lineage>
        <taxon>Eukaryota</taxon>
        <taxon>Metazoa</taxon>
        <taxon>Spiralia</taxon>
        <taxon>Lophotrochozoa</taxon>
        <taxon>Mollusca</taxon>
        <taxon>Bivalvia</taxon>
        <taxon>Autobranchia</taxon>
        <taxon>Heteroconchia</taxon>
        <taxon>Euheterodonta</taxon>
        <taxon>Imparidentia</taxon>
        <taxon>Neoheterodontei</taxon>
        <taxon>Myida</taxon>
        <taxon>Dreissenoidea</taxon>
        <taxon>Dreissenidae</taxon>
        <taxon>Dreissena</taxon>
    </lineage>
</organism>